<evidence type="ECO:0000313" key="2">
    <source>
        <dbReference type="EMBL" id="WSD04946.1"/>
    </source>
</evidence>
<gene>
    <name evidence="2" type="ORF">OIE73_03690</name>
</gene>
<evidence type="ECO:0000256" key="1">
    <source>
        <dbReference type="SAM" id="MobiDB-lite"/>
    </source>
</evidence>
<name>A0ABZ1GH39_9ACTN</name>
<keyword evidence="3" id="KW-1185">Reference proteome</keyword>
<sequence length="389" mass="42361">MDVGQIAQWFPLVARPRPACPPLADRVREISDLAAAAERDGTVNSATVALNKAALFVSDCGMPDLARVLCWRHAEVLLRAQPLNAQEARYALEPLVNLARLRIRDGDGRGAYQLLDSLNRAVRSKTEAVIDGRTLSFQRLTKSAADHQTVCQWLWAVLLGDGTRALVAAGQWDRARAHSEQYRGVGQRLFDGRQVEVLVRCLGGHPGEALEFLNKSTLVEDWEHAVAACLAALCLAAAGEDPVGPAENIVKHYLALDTDPELAVFRTRVGLAVLDLSPHTRQAEASRRLTREAMASGDGYVARDVLAHPVCRKEMTLDEHRALSVAVASAGLGIGHIPAPLELALRDATSVSVKVWERHFTGRADPTEQISRRHAAGQPRPASDPNRSR</sequence>
<dbReference type="EMBL" id="CP109134">
    <property type="protein sequence ID" value="WSD04946.1"/>
    <property type="molecule type" value="Genomic_DNA"/>
</dbReference>
<dbReference type="RefSeq" id="WP_326751233.1">
    <property type="nucleotide sequence ID" value="NZ_CP109134.1"/>
</dbReference>
<organism evidence="2 3">
    <name type="scientific">Streptomyces hirsutus</name>
    <dbReference type="NCBI Taxonomy" id="35620"/>
    <lineage>
        <taxon>Bacteria</taxon>
        <taxon>Bacillati</taxon>
        <taxon>Actinomycetota</taxon>
        <taxon>Actinomycetes</taxon>
        <taxon>Kitasatosporales</taxon>
        <taxon>Streptomycetaceae</taxon>
        <taxon>Streptomyces</taxon>
    </lineage>
</organism>
<evidence type="ECO:0000313" key="3">
    <source>
        <dbReference type="Proteomes" id="UP001335325"/>
    </source>
</evidence>
<proteinExistence type="predicted"/>
<dbReference type="Proteomes" id="UP001335325">
    <property type="component" value="Chromosome"/>
</dbReference>
<feature type="region of interest" description="Disordered" evidence="1">
    <location>
        <begin position="364"/>
        <end position="389"/>
    </location>
</feature>
<dbReference type="GeneID" id="91541642"/>
<protein>
    <recommendedName>
        <fullName evidence="4">XRE family transcriptional regulator</fullName>
    </recommendedName>
</protein>
<evidence type="ECO:0008006" key="4">
    <source>
        <dbReference type="Google" id="ProtNLM"/>
    </source>
</evidence>
<reference evidence="2 3" key="1">
    <citation type="submission" date="2022-10" db="EMBL/GenBank/DDBJ databases">
        <title>The complete genomes of actinobacterial strains from the NBC collection.</title>
        <authorList>
            <person name="Joergensen T.S."/>
            <person name="Alvarez Arevalo M."/>
            <person name="Sterndorff E.B."/>
            <person name="Faurdal D."/>
            <person name="Vuksanovic O."/>
            <person name="Mourched A.-S."/>
            <person name="Charusanti P."/>
            <person name="Shaw S."/>
            <person name="Blin K."/>
            <person name="Weber T."/>
        </authorList>
    </citation>
    <scope>NUCLEOTIDE SEQUENCE [LARGE SCALE GENOMIC DNA]</scope>
    <source>
        <strain evidence="2 3">NBC 01753</strain>
    </source>
</reference>
<accession>A0ABZ1GH39</accession>